<gene>
    <name evidence="2" type="ORF">CCHOA_06435</name>
</gene>
<keyword evidence="3" id="KW-1185">Reference proteome</keyword>
<sequence>MTSSANATASVLPQLPADSSIIQQEVLSSHPFSSSAADQLLTPLVAATVPPYVSAEERYLFARVNALRISRLLPPLHFDDTLYRASQHWSDHLLGQPGSGCPPLVHTPPGAGISENLGCLGGAPDPDRLIDLWLHSPPHAANLFHPTATRGAIAFVITPRATVATLQLR</sequence>
<dbReference type="Proteomes" id="UP000269019">
    <property type="component" value="Chromosome"/>
</dbReference>
<proteinExistence type="predicted"/>
<protein>
    <recommendedName>
        <fullName evidence="1">SCP domain-containing protein</fullName>
    </recommendedName>
</protein>
<dbReference type="KEGG" id="ccho:CCHOA_06435"/>
<dbReference type="InterPro" id="IPR014044">
    <property type="entry name" value="CAP_dom"/>
</dbReference>
<evidence type="ECO:0000259" key="1">
    <source>
        <dbReference type="Pfam" id="PF00188"/>
    </source>
</evidence>
<dbReference type="EMBL" id="CP033896">
    <property type="protein sequence ID" value="AZA13686.1"/>
    <property type="molecule type" value="Genomic_DNA"/>
</dbReference>
<feature type="domain" description="SCP" evidence="1">
    <location>
        <begin position="62"/>
        <end position="159"/>
    </location>
</feature>
<dbReference type="RefSeq" id="WP_164472404.1">
    <property type="nucleotide sequence ID" value="NZ_CP033896.1"/>
</dbReference>
<organism evidence="2 3">
    <name type="scientific">Corynebacterium choanae</name>
    <dbReference type="NCBI Taxonomy" id="1862358"/>
    <lineage>
        <taxon>Bacteria</taxon>
        <taxon>Bacillati</taxon>
        <taxon>Actinomycetota</taxon>
        <taxon>Actinomycetes</taxon>
        <taxon>Mycobacteriales</taxon>
        <taxon>Corynebacteriaceae</taxon>
        <taxon>Corynebacterium</taxon>
    </lineage>
</organism>
<dbReference type="Pfam" id="PF00188">
    <property type="entry name" value="CAP"/>
    <property type="match status" value="1"/>
</dbReference>
<name>A0A3G6J6U4_9CORY</name>
<evidence type="ECO:0000313" key="2">
    <source>
        <dbReference type="EMBL" id="AZA13686.1"/>
    </source>
</evidence>
<evidence type="ECO:0000313" key="3">
    <source>
        <dbReference type="Proteomes" id="UP000269019"/>
    </source>
</evidence>
<dbReference type="AlphaFoldDB" id="A0A3G6J6U4"/>
<dbReference type="InterPro" id="IPR035940">
    <property type="entry name" value="CAP_sf"/>
</dbReference>
<dbReference type="SUPFAM" id="SSF55797">
    <property type="entry name" value="PR-1-like"/>
    <property type="match status" value="1"/>
</dbReference>
<dbReference type="CDD" id="cd05379">
    <property type="entry name" value="CAP_bacterial"/>
    <property type="match status" value="1"/>
</dbReference>
<reference evidence="2 3" key="1">
    <citation type="submission" date="2018-11" db="EMBL/GenBank/DDBJ databases">
        <authorList>
            <person name="Kleinhagauer T."/>
            <person name="Glaeser S.P."/>
            <person name="Spergser J."/>
            <person name="Ruckert C."/>
            <person name="Kaempfer P."/>
            <person name="Busse H.-J."/>
        </authorList>
    </citation>
    <scope>NUCLEOTIDE SEQUENCE [LARGE SCALE GENOMIC DNA]</scope>
    <source>
        <strain evidence="2 3">200CH</strain>
    </source>
</reference>
<dbReference type="Gene3D" id="3.40.33.10">
    <property type="entry name" value="CAP"/>
    <property type="match status" value="1"/>
</dbReference>
<accession>A0A3G6J6U4</accession>